<keyword evidence="2" id="KW-1185">Reference proteome</keyword>
<dbReference type="EMBL" id="BSNC01000004">
    <property type="protein sequence ID" value="GLP96443.1"/>
    <property type="molecule type" value="Genomic_DNA"/>
</dbReference>
<reference evidence="1" key="2">
    <citation type="submission" date="2023-01" db="EMBL/GenBank/DDBJ databases">
        <title>Draft genome sequence of Paraferrimonas sedimenticola strain NBRC 101628.</title>
        <authorList>
            <person name="Sun Q."/>
            <person name="Mori K."/>
        </authorList>
    </citation>
    <scope>NUCLEOTIDE SEQUENCE</scope>
    <source>
        <strain evidence="1">NBRC 101628</strain>
    </source>
</reference>
<organism evidence="1 2">
    <name type="scientific">Paraferrimonas sedimenticola</name>
    <dbReference type="NCBI Taxonomy" id="375674"/>
    <lineage>
        <taxon>Bacteria</taxon>
        <taxon>Pseudomonadati</taxon>
        <taxon>Pseudomonadota</taxon>
        <taxon>Gammaproteobacteria</taxon>
        <taxon>Alteromonadales</taxon>
        <taxon>Ferrimonadaceae</taxon>
        <taxon>Paraferrimonas</taxon>
    </lineage>
</organism>
<dbReference type="Proteomes" id="UP001161422">
    <property type="component" value="Unassembled WGS sequence"/>
</dbReference>
<evidence type="ECO:0000313" key="1">
    <source>
        <dbReference type="EMBL" id="GLP96443.1"/>
    </source>
</evidence>
<protein>
    <recommendedName>
        <fullName evidence="3">Lipoprotein</fullName>
    </recommendedName>
</protein>
<dbReference type="PIRSF" id="PIRSF028200">
    <property type="entry name" value="UCP028200"/>
    <property type="match status" value="1"/>
</dbReference>
<gene>
    <name evidence="1" type="ORF">GCM10007895_17490</name>
</gene>
<dbReference type="AlphaFoldDB" id="A0AA37RWM3"/>
<reference evidence="1" key="1">
    <citation type="journal article" date="2014" name="Int. J. Syst. Evol. Microbiol.">
        <title>Complete genome sequence of Corynebacterium casei LMG S-19264T (=DSM 44701T), isolated from a smear-ripened cheese.</title>
        <authorList>
            <consortium name="US DOE Joint Genome Institute (JGI-PGF)"/>
            <person name="Walter F."/>
            <person name="Albersmeier A."/>
            <person name="Kalinowski J."/>
            <person name="Ruckert C."/>
        </authorList>
    </citation>
    <scope>NUCLEOTIDE SEQUENCE</scope>
    <source>
        <strain evidence="1">NBRC 101628</strain>
    </source>
</reference>
<sequence length="282" mass="33240">MKGLRWLVLLAVVTMAGCSSVKMGYYFADWAIEWELEDYVDLDREQKKQLDKEIDALLVWHQREEMPKYRDQLSKLFDELSSDSMTPEQFQWHLDQLAVYWKTILVQTTPALNRLLPTLSDDQVDQLITNLKERQQKGIKEREKLTPEERLEKSQKGWRKSLKKNLGSVQTAQMERITLYLKQINDTYRTRKIYQAAWTDEFAQVLSRRGEGETFELELTTLLENPESLRSEDLQAELDENRVMLLDLLVDIHKDLSDKQRKRMLRKLGSMRDDVADLAAKA</sequence>
<name>A0AA37RWM3_9GAMM</name>
<dbReference type="PROSITE" id="PS51257">
    <property type="entry name" value="PROKAR_LIPOPROTEIN"/>
    <property type="match status" value="1"/>
</dbReference>
<evidence type="ECO:0008006" key="3">
    <source>
        <dbReference type="Google" id="ProtNLM"/>
    </source>
</evidence>
<proteinExistence type="predicted"/>
<dbReference type="InterPro" id="IPR016875">
    <property type="entry name" value="UCP028200"/>
</dbReference>
<comment type="caution">
    <text evidence="1">The sequence shown here is derived from an EMBL/GenBank/DDBJ whole genome shotgun (WGS) entry which is preliminary data.</text>
</comment>
<evidence type="ECO:0000313" key="2">
    <source>
        <dbReference type="Proteomes" id="UP001161422"/>
    </source>
</evidence>
<dbReference type="RefSeq" id="WP_095505125.1">
    <property type="nucleotide sequence ID" value="NZ_BSNC01000004.1"/>
</dbReference>
<accession>A0AA37RWM3</accession>
<dbReference type="Pfam" id="PF19795">
    <property type="entry name" value="DUF6279"/>
    <property type="match status" value="1"/>
</dbReference>